<gene>
    <name evidence="12" type="ORF">ACFPCY_02290</name>
</gene>
<dbReference type="InterPro" id="IPR011707">
    <property type="entry name" value="Cu-oxidase-like_N"/>
</dbReference>
<dbReference type="PROSITE" id="PS51318">
    <property type="entry name" value="TAT"/>
    <property type="match status" value="1"/>
</dbReference>
<dbReference type="InterPro" id="IPR045087">
    <property type="entry name" value="Cu-oxidase_fam"/>
</dbReference>
<comment type="similarity">
    <text evidence="1">Belongs to the multicopper oxidase family.</text>
</comment>
<evidence type="ECO:0000256" key="7">
    <source>
        <dbReference type="ARBA" id="ARBA00042896"/>
    </source>
</evidence>
<evidence type="ECO:0000256" key="5">
    <source>
        <dbReference type="ARBA" id="ARBA00038978"/>
    </source>
</evidence>
<evidence type="ECO:0000256" key="8">
    <source>
        <dbReference type="ARBA" id="ARBA00043090"/>
    </source>
</evidence>
<evidence type="ECO:0000313" key="13">
    <source>
        <dbReference type="Proteomes" id="UP001595872"/>
    </source>
</evidence>
<comment type="caution">
    <text evidence="12">The sequence shown here is derived from an EMBL/GenBank/DDBJ whole genome shotgun (WGS) entry which is preliminary data.</text>
</comment>
<feature type="domain" description="Plastocyanin-like" evidence="11">
    <location>
        <begin position="92"/>
        <end position="219"/>
    </location>
</feature>
<evidence type="ECO:0000256" key="4">
    <source>
        <dbReference type="ARBA" id="ARBA00023002"/>
    </source>
</evidence>
<proteinExistence type="inferred from homology"/>
<evidence type="ECO:0000256" key="9">
    <source>
        <dbReference type="ARBA" id="ARBA00048092"/>
    </source>
</evidence>
<dbReference type="PROSITE" id="PS00080">
    <property type="entry name" value="MULTICOPPER_OXIDASE2"/>
    <property type="match status" value="1"/>
</dbReference>
<dbReference type="RefSeq" id="WP_378251856.1">
    <property type="nucleotide sequence ID" value="NZ_JBHSIT010000001.1"/>
</dbReference>
<evidence type="ECO:0000259" key="11">
    <source>
        <dbReference type="Pfam" id="PF07732"/>
    </source>
</evidence>
<evidence type="ECO:0000256" key="6">
    <source>
        <dbReference type="ARBA" id="ARBA00041027"/>
    </source>
</evidence>
<comment type="catalytic activity">
    <reaction evidence="9">
        <text>4 Cu(+) + O2 + 4 H(+) = 4 Cu(2+) + 2 H2O</text>
        <dbReference type="Rhea" id="RHEA:30083"/>
        <dbReference type="ChEBI" id="CHEBI:15377"/>
        <dbReference type="ChEBI" id="CHEBI:15378"/>
        <dbReference type="ChEBI" id="CHEBI:15379"/>
        <dbReference type="ChEBI" id="CHEBI:29036"/>
        <dbReference type="ChEBI" id="CHEBI:49552"/>
        <dbReference type="EC" id="1.16.3.4"/>
    </reaction>
    <physiologicalReaction direction="left-to-right" evidence="9">
        <dbReference type="Rhea" id="RHEA:30084"/>
    </physiologicalReaction>
</comment>
<dbReference type="EMBL" id="JBHSIT010000001">
    <property type="protein sequence ID" value="MFC4906138.1"/>
    <property type="molecule type" value="Genomic_DNA"/>
</dbReference>
<dbReference type="InterPro" id="IPR008972">
    <property type="entry name" value="Cupredoxin"/>
</dbReference>
<evidence type="ECO:0000259" key="10">
    <source>
        <dbReference type="Pfam" id="PF07731"/>
    </source>
</evidence>
<dbReference type="PANTHER" id="PTHR48267">
    <property type="entry name" value="CUPREDOXIN SUPERFAMILY PROTEIN"/>
    <property type="match status" value="1"/>
</dbReference>
<sequence>MSGSGKAKSGRGISRRGFLGAGVALGVGAGGVALGGAKLLGTVPPGRLLASKRPLPAAFQQPLKLPPVLAPTRTDATTDYYEITQKAAELDILPGARTTAWTYGGTFPGPTIVSKSGRRTVVRHTNELPRPVVVHLHGGHTPHDADGYPGDEILPAGGKPTMVMGGHPMPGKPVMGRRDYAYPMNQRAATLWYHDHRMGFTGASVWRGLAGFHLVHDDEEERLPLPRGDRDLPLMIADRSFDADGSFLYPSIDRTLEHMPGVHATHMNGVLGDVILVNGVPWPVHRVERLRYRLRLLNASNARNYRIALDPPPPGGKGMVQIGSDGGLLAAPIAHEGLDVAPAERFDVVVDFARYRPGTRVRLVNLLGSGRTREIMAFDVASSGRTPRDDSAVPARLSRVRVLDPAKAAVRRTFVLQQKSGRWRINGHEYEPGRPLARPKLGRLELWRFVTDFHHPIHLHLDAFQVVSRNGHGLGPSDHGWKDTMDLRPAEAAEVAVRFTDYAGNFVFHCHNLEHEDMAMMADFATE</sequence>
<dbReference type="SUPFAM" id="SSF49503">
    <property type="entry name" value="Cupredoxins"/>
    <property type="match status" value="3"/>
</dbReference>
<feature type="domain" description="Plastocyanin-like" evidence="10">
    <location>
        <begin position="418"/>
        <end position="526"/>
    </location>
</feature>
<reference evidence="13" key="1">
    <citation type="journal article" date="2019" name="Int. J. Syst. Evol. Microbiol.">
        <title>The Global Catalogue of Microorganisms (GCM) 10K type strain sequencing project: providing services to taxonomists for standard genome sequencing and annotation.</title>
        <authorList>
            <consortium name="The Broad Institute Genomics Platform"/>
            <consortium name="The Broad Institute Genome Sequencing Center for Infectious Disease"/>
            <person name="Wu L."/>
            <person name="Ma J."/>
        </authorList>
    </citation>
    <scope>NUCLEOTIDE SEQUENCE [LARGE SCALE GENOMIC DNA]</scope>
    <source>
        <strain evidence="13">KLKA75</strain>
    </source>
</reference>
<evidence type="ECO:0000313" key="12">
    <source>
        <dbReference type="EMBL" id="MFC4906138.1"/>
    </source>
</evidence>
<dbReference type="Pfam" id="PF07732">
    <property type="entry name" value="Cu-oxidase_3"/>
    <property type="match status" value="1"/>
</dbReference>
<dbReference type="InterPro" id="IPR006311">
    <property type="entry name" value="TAT_signal"/>
</dbReference>
<dbReference type="Gene3D" id="2.60.40.420">
    <property type="entry name" value="Cupredoxins - blue copper proteins"/>
    <property type="match status" value="3"/>
</dbReference>
<organism evidence="12 13">
    <name type="scientific">Actinomadura gamaensis</name>
    <dbReference type="NCBI Taxonomy" id="1763541"/>
    <lineage>
        <taxon>Bacteria</taxon>
        <taxon>Bacillati</taxon>
        <taxon>Actinomycetota</taxon>
        <taxon>Actinomycetes</taxon>
        <taxon>Streptosporangiales</taxon>
        <taxon>Thermomonosporaceae</taxon>
        <taxon>Actinomadura</taxon>
    </lineage>
</organism>
<comment type="subunit">
    <text evidence="2">Monomer.</text>
</comment>
<evidence type="ECO:0000256" key="3">
    <source>
        <dbReference type="ARBA" id="ARBA00022723"/>
    </source>
</evidence>
<dbReference type="Proteomes" id="UP001595872">
    <property type="component" value="Unassembled WGS sequence"/>
</dbReference>
<name>A0ABV9TPW8_9ACTN</name>
<dbReference type="InterPro" id="IPR011706">
    <property type="entry name" value="Cu-oxidase_C"/>
</dbReference>
<dbReference type="PANTHER" id="PTHR48267:SF1">
    <property type="entry name" value="BILIRUBIN OXIDASE"/>
    <property type="match status" value="1"/>
</dbReference>
<protein>
    <recommendedName>
        <fullName evidence="6">Multicopper oxidase CueO</fullName>
        <ecNumber evidence="5">1.16.3.4</ecNumber>
    </recommendedName>
    <alternativeName>
        <fullName evidence="7">Copper efflux oxidase</fullName>
    </alternativeName>
    <alternativeName>
        <fullName evidence="8">Cuprous oxidase</fullName>
    </alternativeName>
</protein>
<keyword evidence="4" id="KW-0560">Oxidoreductase</keyword>
<keyword evidence="13" id="KW-1185">Reference proteome</keyword>
<dbReference type="Pfam" id="PF07731">
    <property type="entry name" value="Cu-oxidase_2"/>
    <property type="match status" value="1"/>
</dbReference>
<dbReference type="EC" id="1.16.3.4" evidence="5"/>
<dbReference type="InterPro" id="IPR002355">
    <property type="entry name" value="Cu_oxidase_Cu_BS"/>
</dbReference>
<keyword evidence="3" id="KW-0479">Metal-binding</keyword>
<evidence type="ECO:0000256" key="1">
    <source>
        <dbReference type="ARBA" id="ARBA00010609"/>
    </source>
</evidence>
<accession>A0ABV9TPW8</accession>
<evidence type="ECO:0000256" key="2">
    <source>
        <dbReference type="ARBA" id="ARBA00011245"/>
    </source>
</evidence>